<dbReference type="Proteomes" id="UP001527099">
    <property type="component" value="Unassembled WGS sequence"/>
</dbReference>
<dbReference type="Pfam" id="PF16916">
    <property type="entry name" value="ZT_dimer"/>
    <property type="match status" value="1"/>
</dbReference>
<accession>A0ABT4GM88</accession>
<gene>
    <name evidence="2" type="ORF">M5X19_30660</name>
</gene>
<evidence type="ECO:0000259" key="1">
    <source>
        <dbReference type="Pfam" id="PF16916"/>
    </source>
</evidence>
<reference evidence="2 3" key="1">
    <citation type="submission" date="2022-05" db="EMBL/GenBank/DDBJ databases">
        <title>Genome Sequencing of Bee-Associated Microbes.</title>
        <authorList>
            <person name="Dunlap C."/>
        </authorList>
    </citation>
    <scope>NUCLEOTIDE SEQUENCE [LARGE SCALE GENOMIC DNA]</scope>
    <source>
        <strain evidence="2 3">NRRL B-14421</strain>
    </source>
</reference>
<dbReference type="EMBL" id="JAMDMX010000128">
    <property type="protein sequence ID" value="MCY9697191.1"/>
    <property type="molecule type" value="Genomic_DNA"/>
</dbReference>
<name>A0ABT4GM88_9BACL</name>
<proteinExistence type="predicted"/>
<evidence type="ECO:0000313" key="2">
    <source>
        <dbReference type="EMBL" id="MCY9697191.1"/>
    </source>
</evidence>
<protein>
    <recommendedName>
        <fullName evidence="1">Cation efflux protein cytoplasmic domain-containing protein</fullName>
    </recommendedName>
</protein>
<comment type="caution">
    <text evidence="2">The sequence shown here is derived from an EMBL/GenBank/DDBJ whole genome shotgun (WGS) entry which is preliminary data.</text>
</comment>
<dbReference type="SUPFAM" id="SSF160240">
    <property type="entry name" value="Cation efflux protein cytoplasmic domain-like"/>
    <property type="match status" value="1"/>
</dbReference>
<organism evidence="2 3">
    <name type="scientific">Paenibacillus alginolyticus</name>
    <dbReference type="NCBI Taxonomy" id="59839"/>
    <lineage>
        <taxon>Bacteria</taxon>
        <taxon>Bacillati</taxon>
        <taxon>Bacillota</taxon>
        <taxon>Bacilli</taxon>
        <taxon>Bacillales</taxon>
        <taxon>Paenibacillaceae</taxon>
        <taxon>Paenibacillus</taxon>
    </lineage>
</organism>
<dbReference type="InterPro" id="IPR036837">
    <property type="entry name" value="Cation_efflux_CTD_sf"/>
</dbReference>
<dbReference type="InterPro" id="IPR027470">
    <property type="entry name" value="Cation_efflux_CTD"/>
</dbReference>
<dbReference type="RefSeq" id="WP_268618013.1">
    <property type="nucleotide sequence ID" value="NZ_JAMDMX010000128.1"/>
</dbReference>
<evidence type="ECO:0000313" key="3">
    <source>
        <dbReference type="Proteomes" id="UP001527099"/>
    </source>
</evidence>
<feature type="domain" description="Cation efflux protein cytoplasmic" evidence="1">
    <location>
        <begin position="8"/>
        <end position="53"/>
    </location>
</feature>
<dbReference type="Gene3D" id="3.30.70.1350">
    <property type="entry name" value="Cation efflux protein, cytoplasmic domain"/>
    <property type="match status" value="1"/>
</dbReference>
<keyword evidence="3" id="KW-1185">Reference proteome</keyword>
<sequence>MPKTNSENGNHILVDVTIHVNGNLNVVESHEITEKIEERMMAEHKITHVHIEPLERE</sequence>